<dbReference type="Proteomes" id="UP001179121">
    <property type="component" value="Chromosome"/>
</dbReference>
<protein>
    <recommendedName>
        <fullName evidence="12">Vitamin B12-dependent ribonucleotide reductase</fullName>
        <ecNumber evidence="12">1.17.4.1</ecNumber>
    </recommendedName>
</protein>
<dbReference type="SUPFAM" id="SSF51998">
    <property type="entry name" value="PFL-like glycyl radical enzymes"/>
    <property type="match status" value="1"/>
</dbReference>
<dbReference type="KEGG" id="nti:DNFV4_01887"/>
<evidence type="ECO:0000256" key="3">
    <source>
        <dbReference type="ARBA" id="ARBA00022628"/>
    </source>
</evidence>
<evidence type="ECO:0000256" key="9">
    <source>
        <dbReference type="ARBA" id="ARBA00023157"/>
    </source>
</evidence>
<reference evidence="15" key="1">
    <citation type="submission" date="2022-10" db="EMBL/GenBank/DDBJ databases">
        <authorList>
            <person name="Koch H."/>
        </authorList>
    </citation>
    <scope>NUCLEOTIDE SEQUENCE</scope>
    <source>
        <strain evidence="15">DNF</strain>
    </source>
</reference>
<evidence type="ECO:0000259" key="14">
    <source>
        <dbReference type="Pfam" id="PF02867"/>
    </source>
</evidence>
<keyword evidence="9" id="KW-1015">Disulfide bond</keyword>
<comment type="cofactor">
    <cofactor evidence="1 12">
        <name>adenosylcob(III)alamin</name>
        <dbReference type="ChEBI" id="CHEBI:18408"/>
    </cofactor>
</comment>
<dbReference type="InterPro" id="IPR000788">
    <property type="entry name" value="RNR_lg_C"/>
</dbReference>
<dbReference type="PANTHER" id="PTHR43371">
    <property type="entry name" value="VITAMIN B12-DEPENDENT RIBONUCLEOTIDE REDUCTASE"/>
    <property type="match status" value="1"/>
</dbReference>
<evidence type="ECO:0000256" key="5">
    <source>
        <dbReference type="ARBA" id="ARBA00022741"/>
    </source>
</evidence>
<keyword evidence="8" id="KW-0215">Deoxyribonucleotide synthesis</keyword>
<keyword evidence="4 12" id="KW-0237">DNA synthesis</keyword>
<comment type="function">
    <text evidence="12">Catalyzes the reduction of ribonucleotides to deoxyribonucleotides. May function to provide a pool of deoxyribonucleotide precursors for DNA repair during oxygen limitation and/or for immediate growth after restoration of oxygen.</text>
</comment>
<evidence type="ECO:0000256" key="2">
    <source>
        <dbReference type="ARBA" id="ARBA00007405"/>
    </source>
</evidence>
<dbReference type="GO" id="GO:0004748">
    <property type="term" value="F:ribonucleoside-diphosphate reductase activity, thioredoxin disulfide as acceptor"/>
    <property type="evidence" value="ECO:0007669"/>
    <property type="project" value="UniProtKB-EC"/>
</dbReference>
<dbReference type="AlphaFoldDB" id="A0AA86MYM8"/>
<keyword evidence="5 12" id="KW-0547">Nucleotide-binding</keyword>
<dbReference type="Pfam" id="PF00317">
    <property type="entry name" value="Ribonuc_red_lgN"/>
    <property type="match status" value="1"/>
</dbReference>
<evidence type="ECO:0000256" key="11">
    <source>
        <dbReference type="ARBA" id="ARBA00047754"/>
    </source>
</evidence>
<accession>A0AA86MYM8</accession>
<evidence type="ECO:0000256" key="4">
    <source>
        <dbReference type="ARBA" id="ARBA00022634"/>
    </source>
</evidence>
<dbReference type="FunFam" id="3.20.70.20:FF:000018">
    <property type="entry name" value="Vitamin B12-dependent ribonucleotide reductase"/>
    <property type="match status" value="1"/>
</dbReference>
<evidence type="ECO:0000256" key="6">
    <source>
        <dbReference type="ARBA" id="ARBA00022840"/>
    </source>
</evidence>
<evidence type="ECO:0000256" key="12">
    <source>
        <dbReference type="RuleBase" id="RU364064"/>
    </source>
</evidence>
<comment type="catalytic activity">
    <reaction evidence="11 12">
        <text>a 2'-deoxyribonucleoside 5'-diphosphate + [thioredoxin]-disulfide + H2O = a ribonucleoside 5'-diphosphate + [thioredoxin]-dithiol</text>
        <dbReference type="Rhea" id="RHEA:23252"/>
        <dbReference type="Rhea" id="RHEA-COMP:10698"/>
        <dbReference type="Rhea" id="RHEA-COMP:10700"/>
        <dbReference type="ChEBI" id="CHEBI:15377"/>
        <dbReference type="ChEBI" id="CHEBI:29950"/>
        <dbReference type="ChEBI" id="CHEBI:50058"/>
        <dbReference type="ChEBI" id="CHEBI:57930"/>
        <dbReference type="ChEBI" id="CHEBI:73316"/>
        <dbReference type="EC" id="1.17.4.1"/>
    </reaction>
</comment>
<dbReference type="PRINTS" id="PR01183">
    <property type="entry name" value="RIBORDTASEM1"/>
</dbReference>
<dbReference type="PANTHER" id="PTHR43371:SF1">
    <property type="entry name" value="RIBONUCLEOSIDE-DIPHOSPHATE REDUCTASE"/>
    <property type="match status" value="1"/>
</dbReference>
<dbReference type="Pfam" id="PF02867">
    <property type="entry name" value="Ribonuc_red_lgC"/>
    <property type="match status" value="2"/>
</dbReference>
<dbReference type="NCBIfam" id="TIGR02504">
    <property type="entry name" value="NrdJ_Z"/>
    <property type="match status" value="1"/>
</dbReference>
<proteinExistence type="inferred from homology"/>
<keyword evidence="6" id="KW-0067">ATP-binding</keyword>
<dbReference type="EMBL" id="OX365700">
    <property type="protein sequence ID" value="CAI4031464.1"/>
    <property type="molecule type" value="Genomic_DNA"/>
</dbReference>
<dbReference type="InterPro" id="IPR050862">
    <property type="entry name" value="RdRp_reductase_class-2"/>
</dbReference>
<feature type="domain" description="Ribonucleotide reductase large subunit N-terminal" evidence="13">
    <location>
        <begin position="11"/>
        <end position="89"/>
    </location>
</feature>
<organism evidence="15 16">
    <name type="scientific">Nitrospira tepida</name>
    <dbReference type="NCBI Taxonomy" id="2973512"/>
    <lineage>
        <taxon>Bacteria</taxon>
        <taxon>Pseudomonadati</taxon>
        <taxon>Nitrospirota</taxon>
        <taxon>Nitrospiria</taxon>
        <taxon>Nitrospirales</taxon>
        <taxon>Nitrospiraceae</taxon>
        <taxon>Nitrospira</taxon>
    </lineage>
</organism>
<keyword evidence="7 12" id="KW-0560">Oxidoreductase</keyword>
<dbReference type="InterPro" id="IPR008926">
    <property type="entry name" value="RNR_R1-su_N"/>
</dbReference>
<evidence type="ECO:0000313" key="15">
    <source>
        <dbReference type="EMBL" id="CAI4031464.1"/>
    </source>
</evidence>
<dbReference type="CDD" id="cd02888">
    <property type="entry name" value="RNR_II_dimer"/>
    <property type="match status" value="1"/>
</dbReference>
<dbReference type="GO" id="GO:0009263">
    <property type="term" value="P:deoxyribonucleotide biosynthetic process"/>
    <property type="evidence" value="ECO:0007669"/>
    <property type="project" value="UniProtKB-KW"/>
</dbReference>
<dbReference type="EC" id="1.17.4.1" evidence="12"/>
<dbReference type="InterPro" id="IPR013344">
    <property type="entry name" value="RNR_NrdJ/NrdZ"/>
</dbReference>
<evidence type="ECO:0000259" key="13">
    <source>
        <dbReference type="Pfam" id="PF00317"/>
    </source>
</evidence>
<comment type="similarity">
    <text evidence="2 12">Belongs to the ribonucleoside diphosphate reductase class-2 family.</text>
</comment>
<evidence type="ECO:0000256" key="10">
    <source>
        <dbReference type="ARBA" id="ARBA00023285"/>
    </source>
</evidence>
<gene>
    <name evidence="15" type="ORF">DNFV4_01887</name>
</gene>
<sequence length="581" mass="64451">MPTPRPTVPQLSRNALTVLERRYLMKNTQGRLVETPAQMFHRVAANIAEAERGYRKRVPPARLARSFYDMMAKLEFLPNSPTLMNAGGRLQQLSACFVLPVEDSLESIYETLKHQALIHQSGGGTGFSFSRLRPKDDVVATTHGIASGPVSFMRIFNTSTDVIKQGGTRRGANMGILRVDHPDILEFIQAKRHPQELTNFNISVGVTDAFMQAVARGRDYPLINPRTNKVVRRVSAQMVFDALIEAAWTSGEPGIIFLDQINRTQPTPAVGEIEATNPCGEQPLLPYESCVLGSINLSKFVAGPEQTRHIEYERLAETIRLAVRFLDNVIDMTRFPLEAIAEVTTRNRKIGLGVMGFADLLILLNIPYDSEEALKLGESLMRFVREHAHQASADLARARGVFPNYAKSRLKESGERRRNATVTTIAPTGTISIIADCSAGIEPLYGVSFVRTVMDDVRLATVHPEFLRLARRHGIATDALIREVSQQESIQHLTEIPPDLRRLFVTAHDVSPEHHVKMQATFQKYSDSGVSKTINLPAGASQADVAAAFRLAYHLGCKGLTVFRTGSREKQVLSCANIQYC</sequence>
<dbReference type="RefSeq" id="WP_289268377.1">
    <property type="nucleotide sequence ID" value="NZ_OX365700.1"/>
</dbReference>
<keyword evidence="16" id="KW-1185">Reference proteome</keyword>
<keyword evidence="3 12" id="KW-0846">Cobalamin</keyword>
<evidence type="ECO:0000256" key="7">
    <source>
        <dbReference type="ARBA" id="ARBA00023002"/>
    </source>
</evidence>
<evidence type="ECO:0000256" key="8">
    <source>
        <dbReference type="ARBA" id="ARBA00023116"/>
    </source>
</evidence>
<dbReference type="Gene3D" id="3.20.70.20">
    <property type="match status" value="1"/>
</dbReference>
<dbReference type="InterPro" id="IPR013509">
    <property type="entry name" value="RNR_lsu_N"/>
</dbReference>
<dbReference type="GO" id="GO:0005524">
    <property type="term" value="F:ATP binding"/>
    <property type="evidence" value="ECO:0007669"/>
    <property type="project" value="UniProtKB-KW"/>
</dbReference>
<dbReference type="SUPFAM" id="SSF48168">
    <property type="entry name" value="R1 subunit of ribonucleotide reductase, N-terminal domain"/>
    <property type="match status" value="1"/>
</dbReference>
<dbReference type="GO" id="GO:0031419">
    <property type="term" value="F:cobalamin binding"/>
    <property type="evidence" value="ECO:0007669"/>
    <property type="project" value="UniProtKB-KW"/>
</dbReference>
<feature type="domain" description="Ribonucleotide reductase large subunit C-terminal" evidence="14">
    <location>
        <begin position="417"/>
        <end position="562"/>
    </location>
</feature>
<feature type="domain" description="Ribonucleotide reductase large subunit C-terminal" evidence="14">
    <location>
        <begin position="94"/>
        <end position="412"/>
    </location>
</feature>
<evidence type="ECO:0000313" key="16">
    <source>
        <dbReference type="Proteomes" id="UP001179121"/>
    </source>
</evidence>
<evidence type="ECO:0000256" key="1">
    <source>
        <dbReference type="ARBA" id="ARBA00001922"/>
    </source>
</evidence>
<name>A0AA86MYM8_9BACT</name>
<dbReference type="GO" id="GO:0071897">
    <property type="term" value="P:DNA biosynthetic process"/>
    <property type="evidence" value="ECO:0007669"/>
    <property type="project" value="UniProtKB-KW"/>
</dbReference>
<keyword evidence="10 12" id="KW-0170">Cobalt</keyword>